<keyword evidence="13" id="KW-1133">Transmembrane helix</keyword>
<dbReference type="InterPro" id="IPR050350">
    <property type="entry name" value="Compl-Cell_Adhes-Reg"/>
</dbReference>
<keyword evidence="16" id="KW-0325">Glycoprotein</keyword>
<evidence type="ECO:0000256" key="19">
    <source>
        <dbReference type="ARBA" id="ARBA00041401"/>
    </source>
</evidence>
<feature type="disulfide bond" evidence="24">
    <location>
        <begin position="478"/>
        <end position="505"/>
    </location>
</feature>
<evidence type="ECO:0000256" key="13">
    <source>
        <dbReference type="ARBA" id="ARBA00022989"/>
    </source>
</evidence>
<keyword evidence="14" id="KW-0472">Membrane</keyword>
<dbReference type="GO" id="GO:0007155">
    <property type="term" value="P:cell adhesion"/>
    <property type="evidence" value="ECO:0007669"/>
    <property type="project" value="UniProtKB-KW"/>
</dbReference>
<feature type="domain" description="Sushi" evidence="27">
    <location>
        <begin position="384"/>
        <end position="445"/>
    </location>
</feature>
<keyword evidence="11" id="KW-0106">Calcium</keyword>
<evidence type="ECO:0000256" key="14">
    <source>
        <dbReference type="ARBA" id="ARBA00023136"/>
    </source>
</evidence>
<dbReference type="InterPro" id="IPR016187">
    <property type="entry name" value="CTDL_fold"/>
</dbReference>
<dbReference type="InterPro" id="IPR002396">
    <property type="entry name" value="Selectin_superfamily"/>
</dbReference>
<dbReference type="GO" id="GO:0030246">
    <property type="term" value="F:carbohydrate binding"/>
    <property type="evidence" value="ECO:0007669"/>
    <property type="project" value="UniProtKB-KW"/>
</dbReference>
<dbReference type="GeneTree" id="ENSGT00940000160168"/>
<feature type="disulfide bond" evidence="24">
    <location>
        <begin position="725"/>
        <end position="752"/>
    </location>
</feature>
<keyword evidence="7" id="KW-0479">Metal-binding</keyword>
<keyword evidence="6" id="KW-0812">Transmembrane</keyword>
<dbReference type="InterPro" id="IPR018378">
    <property type="entry name" value="C-type_lectin_CS"/>
</dbReference>
<organism evidence="28 29">
    <name type="scientific">Seriola dumerili</name>
    <name type="common">Greater amberjack</name>
    <name type="synonym">Caranx dumerili</name>
    <dbReference type="NCBI Taxonomy" id="41447"/>
    <lineage>
        <taxon>Eukaryota</taxon>
        <taxon>Metazoa</taxon>
        <taxon>Chordata</taxon>
        <taxon>Craniata</taxon>
        <taxon>Vertebrata</taxon>
        <taxon>Euteleostomi</taxon>
        <taxon>Actinopterygii</taxon>
        <taxon>Neopterygii</taxon>
        <taxon>Teleostei</taxon>
        <taxon>Neoteleostei</taxon>
        <taxon>Acanthomorphata</taxon>
        <taxon>Carangaria</taxon>
        <taxon>Carangiformes</taxon>
        <taxon>Carangidae</taxon>
        <taxon>Seriola</taxon>
    </lineage>
</organism>
<dbReference type="InterPro" id="IPR000742">
    <property type="entry name" value="EGF"/>
</dbReference>
<keyword evidence="29" id="KW-1185">Reference proteome</keyword>
<feature type="disulfide bond" evidence="24">
    <location>
        <begin position="354"/>
        <end position="381"/>
    </location>
</feature>
<reference evidence="28" key="2">
    <citation type="submission" date="2025-09" db="UniProtKB">
        <authorList>
            <consortium name="Ensembl"/>
        </authorList>
    </citation>
    <scope>IDENTIFICATION</scope>
</reference>
<accession>A0A3B4TZU8</accession>
<evidence type="ECO:0000256" key="9">
    <source>
        <dbReference type="ARBA" id="ARBA00022734"/>
    </source>
</evidence>
<feature type="domain" description="Sushi" evidence="27">
    <location>
        <begin position="196"/>
        <end position="257"/>
    </location>
</feature>
<comment type="function">
    <text evidence="22">Cell-surface glycoprotein having a role in immunoadhesion. Mediates in the adhesion of blood neutrophils in cytokine-activated endothelium through interaction with SELPLG/PSGL1. May have a role in capillary morphogenesis.</text>
</comment>
<feature type="disulfide bond" evidence="24">
    <location>
        <begin position="292"/>
        <end position="319"/>
    </location>
</feature>
<comment type="subcellular location">
    <subcellularLocation>
        <location evidence="1">Cell membrane</location>
        <topology evidence="1">Single-pass type I membrane protein</topology>
    </subcellularLocation>
</comment>
<evidence type="ECO:0000313" key="29">
    <source>
        <dbReference type="Proteomes" id="UP000261420"/>
    </source>
</evidence>
<evidence type="ECO:0000256" key="11">
    <source>
        <dbReference type="ARBA" id="ARBA00022837"/>
    </source>
</evidence>
<dbReference type="InterPro" id="IPR000436">
    <property type="entry name" value="Sushi_SCR_CCP_dom"/>
</dbReference>
<evidence type="ECO:0000256" key="5">
    <source>
        <dbReference type="ARBA" id="ARBA00022659"/>
    </source>
</evidence>
<comment type="similarity">
    <text evidence="2">Belongs to the selectin/LECAM family.</text>
</comment>
<evidence type="ECO:0000256" key="10">
    <source>
        <dbReference type="ARBA" id="ARBA00022737"/>
    </source>
</evidence>
<comment type="caution">
    <text evidence="23">Lacks conserved residue(s) required for the propagation of feature annotation.</text>
</comment>
<dbReference type="CDD" id="cd00033">
    <property type="entry name" value="CCP"/>
    <property type="match status" value="9"/>
</dbReference>
<sequence length="801" mass="87640">LILFQMSQESTNTLLHQFTFVSSSIYLILDLSRGGGAQAWTYSYSTTPNRRWHEARKWCHQHLTNMVTIQTPEETDFINNLLPFNQKYYWIGIHKVDGVWTREGNNETVLEDVQNWAPKEPDNIVGQDCVEIYIKRDKDTAKWNNEKCQSKKGTVCYSASCTQDSCSAHADCVETVGNYTCQCHPGFHGPRCEEAIACKPLLEPEQGSHYCFHPYGSNRFNSSCRFHCELGFRLLGSPQLLCQTSGHWNNPVPLCQVEQCPVLNHTNISGGGMNCSHPIAPYSYNSTCEVRCDEGYELSGGSQMRCEHTGRWTASVPACTIKKCSPIFSPVTGNVTCVDTLEPFSFGSRCNFNCQEGYNLTGDSTLTCLASGQWSKATPTCTAKKCNPINSPPHGSLSCSDPHGSFSFGSRCMTTCDEGFLLNGTANAECTSLGMWSADIAHCSAKRCPALNSTTYGSLFCFDPHGEFSFGSQCTSTCEEGFLLNGTADTVCTSLGTWSADIPHCLAKRCPTLNSPPHGSFSCYDPHGEFNFGSRCTSTCEEGFLLNGTANTDCTSVGKWSRDVPPKKCPSLNSPAHGSSSCSDPHGEFSFGSRCTSTCEEGFVLNGTADTECTSLGTWSTETPHCLARPCPLLAEAPQHGRMNCSHPFSPFSLNSSCGFECNEGFWLRGTPTMTCRNSGHWSQDLPTCQPVQCETIPASSLPLSMNCSHPLGHFSFGSQCLFTCTGGFSLNGTDVLLCSSAGFWSDSLPNCTGKVSSHIHMYDVVTHRLLPSSYPLIFAGHAITYDGPSWEERENPAFEF</sequence>
<evidence type="ECO:0000256" key="23">
    <source>
        <dbReference type="PROSITE-ProRule" id="PRU00076"/>
    </source>
</evidence>
<dbReference type="FunFam" id="2.10.70.10:FF:000001">
    <property type="entry name" value="Selectin P"/>
    <property type="match status" value="9"/>
</dbReference>
<dbReference type="PRINTS" id="PR00343">
    <property type="entry name" value="SELECTIN"/>
</dbReference>
<dbReference type="PROSITE" id="PS50923">
    <property type="entry name" value="SUSHI"/>
    <property type="match status" value="9"/>
</dbReference>
<evidence type="ECO:0000259" key="27">
    <source>
        <dbReference type="PROSITE" id="PS50923"/>
    </source>
</evidence>
<feature type="domain" description="Sushi" evidence="27">
    <location>
        <begin position="446"/>
        <end position="507"/>
    </location>
</feature>
<dbReference type="FunFam" id="2.10.25.10:FF:000176">
    <property type="entry name" value="Selectin P"/>
    <property type="match status" value="1"/>
</dbReference>
<feature type="domain" description="C-type lectin" evidence="26">
    <location>
        <begin position="37"/>
        <end position="157"/>
    </location>
</feature>
<evidence type="ECO:0000256" key="24">
    <source>
        <dbReference type="PROSITE-ProRule" id="PRU00302"/>
    </source>
</evidence>
<dbReference type="InterPro" id="IPR001304">
    <property type="entry name" value="C-type_lectin-like"/>
</dbReference>
<dbReference type="SMART" id="SM00032">
    <property type="entry name" value="CCP"/>
    <property type="match status" value="9"/>
</dbReference>
<dbReference type="SUPFAM" id="SSF57535">
    <property type="entry name" value="Complement control module/SCR domain"/>
    <property type="match status" value="9"/>
</dbReference>
<keyword evidence="4 23" id="KW-0245">EGF-like domain</keyword>
<evidence type="ECO:0000256" key="22">
    <source>
        <dbReference type="ARBA" id="ARBA00045695"/>
    </source>
</evidence>
<dbReference type="Gene3D" id="2.10.70.10">
    <property type="entry name" value="Complement Module, domain 1"/>
    <property type="match status" value="9"/>
</dbReference>
<keyword evidence="15 23" id="KW-1015">Disulfide bond</keyword>
<keyword evidence="9" id="KW-0430">Lectin</keyword>
<dbReference type="Pfam" id="PF00008">
    <property type="entry name" value="EGF"/>
    <property type="match status" value="1"/>
</dbReference>
<proteinExistence type="inferred from homology"/>
<comment type="subunit">
    <text evidence="17">Interacts with SELPLG/PSGL1 and PODXL2 through the sialyl Lewis X epitope. SELPLG sulfation appears not to be required for this interaction.</text>
</comment>
<dbReference type="InterPro" id="IPR035976">
    <property type="entry name" value="Sushi/SCR/CCP_sf"/>
</dbReference>
<feature type="disulfide bond" evidence="23">
    <location>
        <begin position="183"/>
        <end position="192"/>
    </location>
</feature>
<evidence type="ECO:0000256" key="18">
    <source>
        <dbReference type="ARBA" id="ARBA00040812"/>
    </source>
</evidence>
<dbReference type="Ensembl" id="ENSSDUT00000011708.1">
    <property type="protein sequence ID" value="ENSSDUP00000011493.1"/>
    <property type="gene ID" value="ENSSDUG00000008073.1"/>
</dbReference>
<dbReference type="InterPro" id="IPR001881">
    <property type="entry name" value="EGF-like_Ca-bd_dom"/>
</dbReference>
<name>A0A3B4TZU8_SERDU</name>
<dbReference type="Pfam" id="PF00059">
    <property type="entry name" value="Lectin_C"/>
    <property type="match status" value="1"/>
</dbReference>
<dbReference type="PROSITE" id="PS00022">
    <property type="entry name" value="EGF_1"/>
    <property type="match status" value="1"/>
</dbReference>
<dbReference type="GO" id="GO:0005509">
    <property type="term" value="F:calcium ion binding"/>
    <property type="evidence" value="ECO:0007669"/>
    <property type="project" value="InterPro"/>
</dbReference>
<evidence type="ECO:0000256" key="1">
    <source>
        <dbReference type="ARBA" id="ARBA00004251"/>
    </source>
</evidence>
<dbReference type="Proteomes" id="UP000261420">
    <property type="component" value="Unplaced"/>
</dbReference>
<feature type="domain" description="Sushi" evidence="27">
    <location>
        <begin position="258"/>
        <end position="321"/>
    </location>
</feature>
<evidence type="ECO:0000256" key="3">
    <source>
        <dbReference type="ARBA" id="ARBA00022475"/>
    </source>
</evidence>
<evidence type="ECO:0000259" key="26">
    <source>
        <dbReference type="PROSITE" id="PS50041"/>
    </source>
</evidence>
<evidence type="ECO:0000256" key="17">
    <source>
        <dbReference type="ARBA" id="ARBA00038738"/>
    </source>
</evidence>
<dbReference type="PROSITE" id="PS50041">
    <property type="entry name" value="C_TYPE_LECTIN_2"/>
    <property type="match status" value="1"/>
</dbReference>
<dbReference type="AlphaFoldDB" id="A0A3B4TZU8"/>
<dbReference type="SMART" id="SM00179">
    <property type="entry name" value="EGF_CA"/>
    <property type="match status" value="1"/>
</dbReference>
<dbReference type="PROSITE" id="PS00615">
    <property type="entry name" value="C_TYPE_LECTIN_1"/>
    <property type="match status" value="1"/>
</dbReference>
<dbReference type="PROSITE" id="PS50026">
    <property type="entry name" value="EGF_3"/>
    <property type="match status" value="1"/>
</dbReference>
<feature type="disulfide bond" evidence="24">
    <location>
        <begin position="416"/>
        <end position="443"/>
    </location>
</feature>
<evidence type="ECO:0000256" key="7">
    <source>
        <dbReference type="ARBA" id="ARBA00022723"/>
    </source>
</evidence>
<dbReference type="SMART" id="SM00034">
    <property type="entry name" value="CLECT"/>
    <property type="match status" value="1"/>
</dbReference>
<dbReference type="InterPro" id="IPR016186">
    <property type="entry name" value="C-type_lectin-like/link_sf"/>
</dbReference>
<dbReference type="PROSITE" id="PS01186">
    <property type="entry name" value="EGF_2"/>
    <property type="match status" value="1"/>
</dbReference>
<feature type="disulfide bond" evidence="24">
    <location>
        <begin position="599"/>
        <end position="626"/>
    </location>
</feature>
<keyword evidence="10" id="KW-0677">Repeat</keyword>
<evidence type="ECO:0000256" key="6">
    <source>
        <dbReference type="ARBA" id="ARBA00022692"/>
    </source>
</evidence>
<evidence type="ECO:0000256" key="2">
    <source>
        <dbReference type="ARBA" id="ARBA00007360"/>
    </source>
</evidence>
<evidence type="ECO:0000313" key="28">
    <source>
        <dbReference type="Ensembl" id="ENSSDUP00000011493.1"/>
    </source>
</evidence>
<keyword evidence="5 24" id="KW-0768">Sushi</keyword>
<feature type="domain" description="Sushi" evidence="27">
    <location>
        <begin position="567"/>
        <end position="628"/>
    </location>
</feature>
<feature type="disulfide bond" evidence="24">
    <location>
        <begin position="228"/>
        <end position="255"/>
    </location>
</feature>
<feature type="domain" description="Sushi" evidence="27">
    <location>
        <begin position="692"/>
        <end position="754"/>
    </location>
</feature>
<evidence type="ECO:0000256" key="21">
    <source>
        <dbReference type="ARBA" id="ARBA00043124"/>
    </source>
</evidence>
<dbReference type="CDD" id="cd00054">
    <property type="entry name" value="EGF_CA"/>
    <property type="match status" value="1"/>
</dbReference>
<feature type="domain" description="EGF-like" evidence="25">
    <location>
        <begin position="157"/>
        <end position="193"/>
    </location>
</feature>
<dbReference type="SUPFAM" id="SSF56436">
    <property type="entry name" value="C-type lectin-like"/>
    <property type="match status" value="1"/>
</dbReference>
<evidence type="ECO:0000256" key="8">
    <source>
        <dbReference type="ARBA" id="ARBA00022729"/>
    </source>
</evidence>
<feature type="domain" description="Sushi" evidence="27">
    <location>
        <begin position="508"/>
        <end position="565"/>
    </location>
</feature>
<dbReference type="Gene3D" id="2.10.25.10">
    <property type="entry name" value="Laminin"/>
    <property type="match status" value="1"/>
</dbReference>
<keyword evidence="3" id="KW-1003">Cell membrane</keyword>
<evidence type="ECO:0000256" key="20">
    <source>
        <dbReference type="ARBA" id="ARBA00042113"/>
    </source>
</evidence>
<feature type="domain" description="Sushi" evidence="27">
    <location>
        <begin position="629"/>
        <end position="691"/>
    </location>
</feature>
<feature type="disulfide bond" evidence="24">
    <location>
        <begin position="662"/>
        <end position="689"/>
    </location>
</feature>
<evidence type="ECO:0000256" key="15">
    <source>
        <dbReference type="ARBA" id="ARBA00023157"/>
    </source>
</evidence>
<dbReference type="Gene3D" id="3.10.100.10">
    <property type="entry name" value="Mannose-Binding Protein A, subunit A"/>
    <property type="match status" value="1"/>
</dbReference>
<evidence type="ECO:0000256" key="16">
    <source>
        <dbReference type="ARBA" id="ARBA00023180"/>
    </source>
</evidence>
<dbReference type="GO" id="GO:0005886">
    <property type="term" value="C:plasma membrane"/>
    <property type="evidence" value="ECO:0007669"/>
    <property type="project" value="UniProtKB-SubCell"/>
</dbReference>
<keyword evidence="12" id="KW-0130">Cell adhesion</keyword>
<dbReference type="PANTHER" id="PTHR19325:SF493">
    <property type="entry name" value="E-SELECTIN"/>
    <property type="match status" value="1"/>
</dbReference>
<evidence type="ECO:0000256" key="4">
    <source>
        <dbReference type="ARBA" id="ARBA00022536"/>
    </source>
</evidence>
<evidence type="ECO:0000256" key="12">
    <source>
        <dbReference type="ARBA" id="ARBA00022889"/>
    </source>
</evidence>
<reference evidence="28" key="1">
    <citation type="submission" date="2025-08" db="UniProtKB">
        <authorList>
            <consortium name="Ensembl"/>
        </authorList>
    </citation>
    <scope>IDENTIFICATION</scope>
</reference>
<protein>
    <recommendedName>
        <fullName evidence="18">E-selectin</fullName>
    </recommendedName>
    <alternativeName>
        <fullName evidence="19">CD62 antigen-like family member E</fullName>
    </alternativeName>
    <alternativeName>
        <fullName evidence="20">Endothelial leukocyte adhesion molecule 1</fullName>
    </alternativeName>
    <alternativeName>
        <fullName evidence="21">Leukocyte-endothelial cell adhesion molecule 2</fullName>
    </alternativeName>
</protein>
<dbReference type="PANTHER" id="PTHR19325">
    <property type="entry name" value="COMPLEMENT COMPONENT-RELATED SUSHI DOMAIN-CONTAINING"/>
    <property type="match status" value="1"/>
</dbReference>
<evidence type="ECO:0000259" key="25">
    <source>
        <dbReference type="PROSITE" id="PS50026"/>
    </source>
</evidence>
<feature type="domain" description="Sushi" evidence="27">
    <location>
        <begin position="322"/>
        <end position="383"/>
    </location>
</feature>
<dbReference type="SMART" id="SM00181">
    <property type="entry name" value="EGF"/>
    <property type="match status" value="1"/>
</dbReference>
<dbReference type="Pfam" id="PF00084">
    <property type="entry name" value="Sushi"/>
    <property type="match status" value="8"/>
</dbReference>
<keyword evidence="8" id="KW-0732">Signal</keyword>